<feature type="chain" id="PRO_5008684445" evidence="1">
    <location>
        <begin position="23"/>
        <end position="132"/>
    </location>
</feature>
<proteinExistence type="predicted"/>
<organism evidence="3 4">
    <name type="scientific">Rhizobium hainanense</name>
    <dbReference type="NCBI Taxonomy" id="52131"/>
    <lineage>
        <taxon>Bacteria</taxon>
        <taxon>Pseudomonadati</taxon>
        <taxon>Pseudomonadota</taxon>
        <taxon>Alphaproteobacteria</taxon>
        <taxon>Hyphomicrobiales</taxon>
        <taxon>Rhizobiaceae</taxon>
        <taxon>Rhizobium/Agrobacterium group</taxon>
        <taxon>Rhizobium</taxon>
    </lineage>
</organism>
<keyword evidence="1" id="KW-0732">Signal</keyword>
<sequence length="132" mass="15164">MLRRLTFITWILCCTVTLPARAQEDSPELRACMAQSNGYVSKMLDCDEIEVGKWDKRLNVAYETLLHASKGRVRIQLQHEQRAWLDHHLKETHRLAAVRGIGWAADETASGFKLHDLSLRTLALEKRVNALR</sequence>
<evidence type="ECO:0000256" key="1">
    <source>
        <dbReference type="SAM" id="SignalP"/>
    </source>
</evidence>
<dbReference type="EMBL" id="FMAC01000006">
    <property type="protein sequence ID" value="SCB27254.1"/>
    <property type="molecule type" value="Genomic_DNA"/>
</dbReference>
<feature type="signal peptide" evidence="1">
    <location>
        <begin position="1"/>
        <end position="22"/>
    </location>
</feature>
<dbReference type="Proteomes" id="UP000186228">
    <property type="component" value="Unassembled WGS sequence"/>
</dbReference>
<accession>A0A1C3VIB4</accession>
<dbReference type="AlphaFoldDB" id="A0A1C3VIB4"/>
<dbReference type="InterPro" id="IPR009739">
    <property type="entry name" value="LprI-like_N"/>
</dbReference>
<feature type="domain" description="Lysozyme inhibitor LprI-like N-terminal" evidence="2">
    <location>
        <begin position="32"/>
        <end position="97"/>
    </location>
</feature>
<dbReference type="Pfam" id="PF07007">
    <property type="entry name" value="LprI"/>
    <property type="match status" value="1"/>
</dbReference>
<dbReference type="RefSeq" id="WP_075854455.1">
    <property type="nucleotide sequence ID" value="NZ_FMAC01000006.1"/>
</dbReference>
<name>A0A1C3VIB4_9HYPH</name>
<dbReference type="OrthoDB" id="8232648at2"/>
<dbReference type="Gene3D" id="1.20.1270.180">
    <property type="match status" value="1"/>
</dbReference>
<evidence type="ECO:0000313" key="3">
    <source>
        <dbReference type="EMBL" id="SCB27254.1"/>
    </source>
</evidence>
<keyword evidence="4" id="KW-1185">Reference proteome</keyword>
<gene>
    <name evidence="3" type="ORF">GA0061100_106123</name>
</gene>
<reference evidence="4" key="1">
    <citation type="submission" date="2016-08" db="EMBL/GenBank/DDBJ databases">
        <authorList>
            <person name="Varghese N."/>
            <person name="Submissions Spin"/>
        </authorList>
    </citation>
    <scope>NUCLEOTIDE SEQUENCE [LARGE SCALE GENOMIC DNA]</scope>
    <source>
        <strain evidence="4">CCBAU 57015</strain>
    </source>
</reference>
<evidence type="ECO:0000259" key="2">
    <source>
        <dbReference type="Pfam" id="PF07007"/>
    </source>
</evidence>
<evidence type="ECO:0000313" key="4">
    <source>
        <dbReference type="Proteomes" id="UP000186228"/>
    </source>
</evidence>
<protein>
    <submittedName>
        <fullName evidence="3">Uncharacterized conserved protein YecT, DUF1311 family</fullName>
    </submittedName>
</protein>